<evidence type="ECO:0000259" key="5">
    <source>
        <dbReference type="PROSITE" id="PS50048"/>
    </source>
</evidence>
<dbReference type="PROSITE" id="PS50048">
    <property type="entry name" value="ZN2_CY6_FUNGAL_2"/>
    <property type="match status" value="1"/>
</dbReference>
<dbReference type="InterPro" id="IPR036864">
    <property type="entry name" value="Zn2-C6_fun-type_DNA-bd_sf"/>
</dbReference>
<organism evidence="6 7">
    <name type="scientific">Penicillium cf. viridicatum</name>
    <dbReference type="NCBI Taxonomy" id="2972119"/>
    <lineage>
        <taxon>Eukaryota</taxon>
        <taxon>Fungi</taxon>
        <taxon>Dikarya</taxon>
        <taxon>Ascomycota</taxon>
        <taxon>Pezizomycotina</taxon>
        <taxon>Eurotiomycetes</taxon>
        <taxon>Eurotiomycetidae</taxon>
        <taxon>Eurotiales</taxon>
        <taxon>Aspergillaceae</taxon>
        <taxon>Penicillium</taxon>
    </lineage>
</organism>
<evidence type="ECO:0000256" key="3">
    <source>
        <dbReference type="ARBA" id="ARBA00023163"/>
    </source>
</evidence>
<dbReference type="InterPro" id="IPR052400">
    <property type="entry name" value="Zn2-C6_fungal_TF"/>
</dbReference>
<dbReference type="EMBL" id="JAPQKQ010000009">
    <property type="protein sequence ID" value="KAJ5182134.1"/>
    <property type="molecule type" value="Genomic_DNA"/>
</dbReference>
<dbReference type="PANTHER" id="PTHR47657:SF7">
    <property type="entry name" value="STEROL REGULATORY ELEMENT-BINDING PROTEIN ECM22"/>
    <property type="match status" value="1"/>
</dbReference>
<dbReference type="SMART" id="SM00066">
    <property type="entry name" value="GAL4"/>
    <property type="match status" value="1"/>
</dbReference>
<dbReference type="GO" id="GO:0003677">
    <property type="term" value="F:DNA binding"/>
    <property type="evidence" value="ECO:0007669"/>
    <property type="project" value="UniProtKB-KW"/>
</dbReference>
<dbReference type="GO" id="GO:0008270">
    <property type="term" value="F:zinc ion binding"/>
    <property type="evidence" value="ECO:0007669"/>
    <property type="project" value="InterPro"/>
</dbReference>
<dbReference type="AlphaFoldDB" id="A0A9W9IQI2"/>
<evidence type="ECO:0000313" key="7">
    <source>
        <dbReference type="Proteomes" id="UP001150942"/>
    </source>
</evidence>
<dbReference type="GO" id="GO:0000981">
    <property type="term" value="F:DNA-binding transcription factor activity, RNA polymerase II-specific"/>
    <property type="evidence" value="ECO:0007669"/>
    <property type="project" value="InterPro"/>
</dbReference>
<protein>
    <recommendedName>
        <fullName evidence="5">Zn(2)-C6 fungal-type domain-containing protein</fullName>
    </recommendedName>
</protein>
<dbReference type="Pfam" id="PF00172">
    <property type="entry name" value="Zn_clus"/>
    <property type="match status" value="1"/>
</dbReference>
<reference evidence="6" key="1">
    <citation type="submission" date="2022-11" db="EMBL/GenBank/DDBJ databases">
        <authorList>
            <person name="Petersen C."/>
        </authorList>
    </citation>
    <scope>NUCLEOTIDE SEQUENCE</scope>
    <source>
        <strain evidence="6">IBT 20477</strain>
    </source>
</reference>
<proteinExistence type="predicted"/>
<keyword evidence="2" id="KW-0238">DNA-binding</keyword>
<dbReference type="PROSITE" id="PS00463">
    <property type="entry name" value="ZN2_CY6_FUNGAL_1"/>
    <property type="match status" value="1"/>
</dbReference>
<keyword evidence="1" id="KW-0805">Transcription regulation</keyword>
<keyword evidence="4" id="KW-0539">Nucleus</keyword>
<sequence>MSLRRSHPKSHHGCDRCKRRRVKCDEQHPACKNCVRLGQNCNYQSSDGIKWAPASAGHALVPSFPGVINKHAQFGTENTLTALNARKSLYDIASAVPRLNISYEGVQLN</sequence>
<comment type="caution">
    <text evidence="6">The sequence shown here is derived from an EMBL/GenBank/DDBJ whole genome shotgun (WGS) entry which is preliminary data.</text>
</comment>
<reference evidence="6" key="2">
    <citation type="journal article" date="2023" name="IMA Fungus">
        <title>Comparative genomic study of the Penicillium genus elucidates a diverse pangenome and 15 lateral gene transfer events.</title>
        <authorList>
            <person name="Petersen C."/>
            <person name="Sorensen T."/>
            <person name="Nielsen M.R."/>
            <person name="Sondergaard T.E."/>
            <person name="Sorensen J.L."/>
            <person name="Fitzpatrick D.A."/>
            <person name="Frisvad J.C."/>
            <person name="Nielsen K.L."/>
        </authorList>
    </citation>
    <scope>NUCLEOTIDE SEQUENCE</scope>
    <source>
        <strain evidence="6">IBT 20477</strain>
    </source>
</reference>
<name>A0A9W9IQI2_9EURO</name>
<evidence type="ECO:0000256" key="4">
    <source>
        <dbReference type="ARBA" id="ARBA00023242"/>
    </source>
</evidence>
<keyword evidence="3" id="KW-0804">Transcription</keyword>
<keyword evidence="7" id="KW-1185">Reference proteome</keyword>
<dbReference type="Gene3D" id="4.10.240.10">
    <property type="entry name" value="Zn(2)-C6 fungal-type DNA-binding domain"/>
    <property type="match status" value="1"/>
</dbReference>
<dbReference type="CDD" id="cd00067">
    <property type="entry name" value="GAL4"/>
    <property type="match status" value="1"/>
</dbReference>
<evidence type="ECO:0000313" key="6">
    <source>
        <dbReference type="EMBL" id="KAJ5182134.1"/>
    </source>
</evidence>
<evidence type="ECO:0000256" key="2">
    <source>
        <dbReference type="ARBA" id="ARBA00023125"/>
    </source>
</evidence>
<gene>
    <name evidence="6" type="ORF">N7449_012281</name>
</gene>
<dbReference type="SUPFAM" id="SSF57701">
    <property type="entry name" value="Zn2/Cys6 DNA-binding domain"/>
    <property type="match status" value="1"/>
</dbReference>
<evidence type="ECO:0000256" key="1">
    <source>
        <dbReference type="ARBA" id="ARBA00023015"/>
    </source>
</evidence>
<dbReference type="InterPro" id="IPR001138">
    <property type="entry name" value="Zn2Cys6_DnaBD"/>
</dbReference>
<dbReference type="Proteomes" id="UP001150942">
    <property type="component" value="Unassembled WGS sequence"/>
</dbReference>
<dbReference type="PANTHER" id="PTHR47657">
    <property type="entry name" value="STEROL REGULATORY ELEMENT-BINDING PROTEIN ECM22"/>
    <property type="match status" value="1"/>
</dbReference>
<accession>A0A9W9IQI2</accession>
<feature type="domain" description="Zn(2)-C6 fungal-type" evidence="5">
    <location>
        <begin position="13"/>
        <end position="43"/>
    </location>
</feature>